<dbReference type="InterPro" id="IPR046357">
    <property type="entry name" value="PPIase_dom_sf"/>
</dbReference>
<dbReference type="PROSITE" id="PS50059">
    <property type="entry name" value="FKBP_PPIASE"/>
    <property type="match status" value="1"/>
</dbReference>
<dbReference type="EC" id="5.2.1.8" evidence="3"/>
<dbReference type="Gene3D" id="1.10.287.460">
    <property type="entry name" value="Peptidyl-prolyl cis-trans isomerase, FKBP-type, N-terminal domain"/>
    <property type="match status" value="1"/>
</dbReference>
<gene>
    <name evidence="9" type="primary">fklB_11</name>
    <name evidence="9" type="ORF">SDC9_182082</name>
</gene>
<dbReference type="InterPro" id="IPR036944">
    <property type="entry name" value="PPIase_FKBP_N_sf"/>
</dbReference>
<dbReference type="SUPFAM" id="SSF54534">
    <property type="entry name" value="FKBP-like"/>
    <property type="match status" value="1"/>
</dbReference>
<dbReference type="EMBL" id="VSSQ01087707">
    <property type="protein sequence ID" value="MPN34588.1"/>
    <property type="molecule type" value="Genomic_DNA"/>
</dbReference>
<dbReference type="GO" id="GO:0003755">
    <property type="term" value="F:peptidyl-prolyl cis-trans isomerase activity"/>
    <property type="evidence" value="ECO:0007669"/>
    <property type="project" value="UniProtKB-KW"/>
</dbReference>
<dbReference type="Gene3D" id="3.10.50.40">
    <property type="match status" value="1"/>
</dbReference>
<evidence type="ECO:0000256" key="5">
    <source>
        <dbReference type="ARBA" id="ARBA00023110"/>
    </source>
</evidence>
<evidence type="ECO:0000256" key="4">
    <source>
        <dbReference type="ARBA" id="ARBA00022729"/>
    </source>
</evidence>
<keyword evidence="6 9" id="KW-0413">Isomerase</keyword>
<protein>
    <recommendedName>
        <fullName evidence="3">peptidylprolyl isomerase</fullName>
        <ecNumber evidence="3">5.2.1.8</ecNumber>
    </recommendedName>
    <alternativeName>
        <fullName evidence="7">Rotamase</fullName>
    </alternativeName>
</protein>
<proteinExistence type="inferred from homology"/>
<comment type="caution">
    <text evidence="9">The sequence shown here is derived from an EMBL/GenBank/DDBJ whole genome shotgun (WGS) entry which is preliminary data.</text>
</comment>
<evidence type="ECO:0000256" key="1">
    <source>
        <dbReference type="ARBA" id="ARBA00000971"/>
    </source>
</evidence>
<name>A0A645H6H4_9ZZZZ</name>
<reference evidence="9" key="1">
    <citation type="submission" date="2019-08" db="EMBL/GenBank/DDBJ databases">
        <authorList>
            <person name="Kucharzyk K."/>
            <person name="Murdoch R.W."/>
            <person name="Higgins S."/>
            <person name="Loffler F."/>
        </authorList>
    </citation>
    <scope>NUCLEOTIDE SEQUENCE</scope>
</reference>
<keyword evidence="4" id="KW-0732">Signal</keyword>
<evidence type="ECO:0000256" key="2">
    <source>
        <dbReference type="ARBA" id="ARBA00006577"/>
    </source>
</evidence>
<dbReference type="PANTHER" id="PTHR43811">
    <property type="entry name" value="FKBP-TYPE PEPTIDYL-PROLYL CIS-TRANS ISOMERASE FKPA"/>
    <property type="match status" value="1"/>
</dbReference>
<evidence type="ECO:0000256" key="6">
    <source>
        <dbReference type="ARBA" id="ARBA00023235"/>
    </source>
</evidence>
<sequence>MSNFQSEAEQMAYAMGMNMGEYVAQMAVELDGAQIAAGLADYLAGSPKLAPEAYRAAMEQLQQRMKAAGERESAALGQANREEEAGFMAENAREEGVETTASGLQYRVVEEGSGARPAINDKVRVHYQGSLLNGEVFDSSIARGEPLELMLTQVIPGWTEGLQLMPVGSKYRFFIPSKLGYGERGAGQAIPPCAALIFDVELLAIVE</sequence>
<dbReference type="GO" id="GO:0006457">
    <property type="term" value="P:protein folding"/>
    <property type="evidence" value="ECO:0007669"/>
    <property type="project" value="InterPro"/>
</dbReference>
<dbReference type="FunFam" id="3.10.50.40:FF:000045">
    <property type="entry name" value="Peptidyl-prolyl cis-trans isomerase"/>
    <property type="match status" value="1"/>
</dbReference>
<organism evidence="9">
    <name type="scientific">bioreactor metagenome</name>
    <dbReference type="NCBI Taxonomy" id="1076179"/>
    <lineage>
        <taxon>unclassified sequences</taxon>
        <taxon>metagenomes</taxon>
        <taxon>ecological metagenomes</taxon>
    </lineage>
</organism>
<comment type="similarity">
    <text evidence="2">Belongs to the FKBP-type PPIase family.</text>
</comment>
<feature type="domain" description="PPIase FKBP-type" evidence="8">
    <location>
        <begin position="120"/>
        <end position="206"/>
    </location>
</feature>
<dbReference type="AlphaFoldDB" id="A0A645H6H4"/>
<evidence type="ECO:0000256" key="3">
    <source>
        <dbReference type="ARBA" id="ARBA00013194"/>
    </source>
</evidence>
<comment type="catalytic activity">
    <reaction evidence="1">
        <text>[protein]-peptidylproline (omega=180) = [protein]-peptidylproline (omega=0)</text>
        <dbReference type="Rhea" id="RHEA:16237"/>
        <dbReference type="Rhea" id="RHEA-COMP:10747"/>
        <dbReference type="Rhea" id="RHEA-COMP:10748"/>
        <dbReference type="ChEBI" id="CHEBI:83833"/>
        <dbReference type="ChEBI" id="CHEBI:83834"/>
        <dbReference type="EC" id="5.2.1.8"/>
    </reaction>
</comment>
<evidence type="ECO:0000256" key="7">
    <source>
        <dbReference type="ARBA" id="ARBA00029569"/>
    </source>
</evidence>
<keyword evidence="5" id="KW-0697">Rotamase</keyword>
<evidence type="ECO:0000259" key="8">
    <source>
        <dbReference type="PROSITE" id="PS50059"/>
    </source>
</evidence>
<accession>A0A645H6H4</accession>
<dbReference type="InterPro" id="IPR001179">
    <property type="entry name" value="PPIase_FKBP_dom"/>
</dbReference>
<dbReference type="Pfam" id="PF01346">
    <property type="entry name" value="FKBP_N"/>
    <property type="match status" value="1"/>
</dbReference>
<dbReference type="PANTHER" id="PTHR43811:SF19">
    <property type="entry name" value="39 KDA FK506-BINDING NUCLEAR PROTEIN"/>
    <property type="match status" value="1"/>
</dbReference>
<evidence type="ECO:0000313" key="9">
    <source>
        <dbReference type="EMBL" id="MPN34588.1"/>
    </source>
</evidence>
<dbReference type="InterPro" id="IPR000774">
    <property type="entry name" value="PPIase_FKBP_N"/>
</dbReference>
<dbReference type="Pfam" id="PF00254">
    <property type="entry name" value="FKBP_C"/>
    <property type="match status" value="1"/>
</dbReference>